<evidence type="ECO:0000256" key="2">
    <source>
        <dbReference type="SAM" id="Phobius"/>
    </source>
</evidence>
<feature type="transmembrane region" description="Helical" evidence="2">
    <location>
        <begin position="108"/>
        <end position="127"/>
    </location>
</feature>
<keyword evidence="2" id="KW-0812">Transmembrane</keyword>
<dbReference type="Pfam" id="PF21180">
    <property type="entry name" value="TOP6A-Spo11_Toprim"/>
    <property type="match status" value="1"/>
</dbReference>
<feature type="compositionally biased region" description="Polar residues" evidence="1">
    <location>
        <begin position="343"/>
        <end position="353"/>
    </location>
</feature>
<keyword evidence="2" id="KW-1133">Transmembrane helix</keyword>
<feature type="domain" description="Topoisomerase 6 subunit A/Spo11 TOPRIM" evidence="3">
    <location>
        <begin position="187"/>
        <end position="329"/>
    </location>
</feature>
<dbReference type="Proteomes" id="UP000218418">
    <property type="component" value="Chromosome"/>
</dbReference>
<evidence type="ECO:0000256" key="1">
    <source>
        <dbReference type="SAM" id="MobiDB-lite"/>
    </source>
</evidence>
<dbReference type="GO" id="GO:0005694">
    <property type="term" value="C:chromosome"/>
    <property type="evidence" value="ECO:0007669"/>
    <property type="project" value="InterPro"/>
</dbReference>
<sequence length="380" mass="42916">MKCINCGTENNYKERIENSRCCKNCSHRFVFEPKLMYTAKFTDVFFAKLISDISVNNTLKFTKKQLFYLLNKRLITNQYTKSDSIIVTYLTLILVIIGISSSQKASEIFVGVTGVLIILGGIGIDFYKKNKKIKTPLITPEKFQDYLNSWKAINPINEILTLSEQTNLSSSINSDITSYSFDRVVVCDNREIASLLIANNFHFENNSAVLSIDGYPENIFDTVMEMLRRNQDLKVYVLHDASPSGVSVVNTLATNSDWFSNTSNSNVTIYDLGLLPRQVFNNSNFFTLISEDSAREAQELSSEVKKDLTEKEIKWLEAGKFVELESFTPQRLLRVISQGISKSRQTNSDNSSDFVDYGSPSSGDDFDSCDTTIFADDCFG</sequence>
<protein>
    <recommendedName>
        <fullName evidence="3">Topoisomerase 6 subunit A/Spo11 TOPRIM domain-containing protein</fullName>
    </recommendedName>
</protein>
<proteinExistence type="predicted"/>
<accession>A0A1Z4LUR7</accession>
<dbReference type="SUPFAM" id="SSF56726">
    <property type="entry name" value="DNA topoisomerase IV, alpha subunit"/>
    <property type="match status" value="1"/>
</dbReference>
<dbReference type="InterPro" id="IPR036078">
    <property type="entry name" value="Spo11/TopoVI_A_sf"/>
</dbReference>
<evidence type="ECO:0000313" key="4">
    <source>
        <dbReference type="EMBL" id="BAY84969.1"/>
    </source>
</evidence>
<keyword evidence="2" id="KW-0472">Membrane</keyword>
<dbReference type="Gene3D" id="3.40.1360.10">
    <property type="match status" value="1"/>
</dbReference>
<name>A0A1Z4LUR7_9CYAN</name>
<dbReference type="EMBL" id="AP018227">
    <property type="protein sequence ID" value="BAY84969.1"/>
    <property type="molecule type" value="Genomic_DNA"/>
</dbReference>
<dbReference type="GO" id="GO:0003677">
    <property type="term" value="F:DNA binding"/>
    <property type="evidence" value="ECO:0007669"/>
    <property type="project" value="InterPro"/>
</dbReference>
<feature type="region of interest" description="Disordered" evidence="1">
    <location>
        <begin position="343"/>
        <end position="363"/>
    </location>
</feature>
<dbReference type="InterPro" id="IPR034136">
    <property type="entry name" value="TOPRIM_Topo6A/Spo11"/>
</dbReference>
<evidence type="ECO:0000313" key="5">
    <source>
        <dbReference type="Proteomes" id="UP000218418"/>
    </source>
</evidence>
<reference evidence="4 5" key="1">
    <citation type="submission" date="2017-06" db="EMBL/GenBank/DDBJ databases">
        <title>Genome sequencing of cyanobaciteial culture collection at National Institute for Environmental Studies (NIES).</title>
        <authorList>
            <person name="Hirose Y."/>
            <person name="Shimura Y."/>
            <person name="Fujisawa T."/>
            <person name="Nakamura Y."/>
            <person name="Kawachi M."/>
        </authorList>
    </citation>
    <scope>NUCLEOTIDE SEQUENCE [LARGE SCALE GENOMIC DNA]</scope>
    <source>
        <strain evidence="4 5">NIES-267</strain>
    </source>
</reference>
<feature type="transmembrane region" description="Helical" evidence="2">
    <location>
        <begin position="82"/>
        <end position="102"/>
    </location>
</feature>
<evidence type="ECO:0000259" key="3">
    <source>
        <dbReference type="Pfam" id="PF21180"/>
    </source>
</evidence>
<gene>
    <name evidence="4" type="ORF">NIES267_44670</name>
</gene>
<keyword evidence="5" id="KW-1185">Reference proteome</keyword>
<dbReference type="AlphaFoldDB" id="A0A1Z4LUR7"/>
<organism evidence="4 5">
    <name type="scientific">Calothrix parasitica NIES-267</name>
    <dbReference type="NCBI Taxonomy" id="1973488"/>
    <lineage>
        <taxon>Bacteria</taxon>
        <taxon>Bacillati</taxon>
        <taxon>Cyanobacteriota</taxon>
        <taxon>Cyanophyceae</taxon>
        <taxon>Nostocales</taxon>
        <taxon>Calotrichaceae</taxon>
        <taxon>Calothrix</taxon>
    </lineage>
</organism>